<proteinExistence type="predicted"/>
<organism evidence="1">
    <name type="scientific">uncultured Rubrobacteraceae bacterium</name>
    <dbReference type="NCBI Taxonomy" id="349277"/>
    <lineage>
        <taxon>Bacteria</taxon>
        <taxon>Bacillati</taxon>
        <taxon>Actinomycetota</taxon>
        <taxon>Rubrobacteria</taxon>
        <taxon>Rubrobacterales</taxon>
        <taxon>Rubrobacteraceae</taxon>
        <taxon>environmental samples</taxon>
    </lineage>
</organism>
<protein>
    <submittedName>
        <fullName evidence="1">Uncharacterized protein</fullName>
    </submittedName>
</protein>
<accession>A0A6J4QJ79</accession>
<gene>
    <name evidence="1" type="ORF">AVDCRST_MAG03-3814</name>
</gene>
<evidence type="ECO:0000313" key="1">
    <source>
        <dbReference type="EMBL" id="CAA9438744.1"/>
    </source>
</evidence>
<name>A0A6J4QJ79_9ACTN</name>
<reference evidence="1" key="1">
    <citation type="submission" date="2020-02" db="EMBL/GenBank/DDBJ databases">
        <authorList>
            <person name="Meier V. D."/>
        </authorList>
    </citation>
    <scope>NUCLEOTIDE SEQUENCE</scope>
    <source>
        <strain evidence="1">AVDCRST_MAG03</strain>
    </source>
</reference>
<dbReference type="AlphaFoldDB" id="A0A6J4QJ79"/>
<dbReference type="EMBL" id="CADCUT010000221">
    <property type="protein sequence ID" value="CAA9438744.1"/>
    <property type="molecule type" value="Genomic_DNA"/>
</dbReference>
<sequence length="47" mass="5409">MRIGLQYHFRNQAGSSRTILIQRERIANLYAGNAHQNQKTLLPQTEA</sequence>